<keyword evidence="1" id="KW-0472">Membrane</keyword>
<dbReference type="RefSeq" id="WP_182412600.1">
    <property type="nucleotide sequence ID" value="NZ_CP055153.1"/>
</dbReference>
<sequence length="190" mass="21066">MKNRKLVPNSLHLPLIYITAIILLLSYTGQSQDLHSIDDFEVQSGEKAFCEIKISNPSLTGNAKSNSGVKKAQQNKTKQVDSKKYQLQANEFGLFDQVSGIQPKQKVPVQLNYPAGRVGEKVAIIMLDGGTLDNGKKVKVTQLDTQKKMTFELQVTSDPGLYRVLLKKGSDTKTVQLWVGPKLPMSHNKL</sequence>
<organism evidence="2 3">
    <name type="scientific">Adhaeribacter radiodurans</name>
    <dbReference type="NCBI Taxonomy" id="2745197"/>
    <lineage>
        <taxon>Bacteria</taxon>
        <taxon>Pseudomonadati</taxon>
        <taxon>Bacteroidota</taxon>
        <taxon>Cytophagia</taxon>
        <taxon>Cytophagales</taxon>
        <taxon>Hymenobacteraceae</taxon>
        <taxon>Adhaeribacter</taxon>
    </lineage>
</organism>
<dbReference type="EMBL" id="CP055153">
    <property type="protein sequence ID" value="QMU30143.1"/>
    <property type="molecule type" value="Genomic_DNA"/>
</dbReference>
<accession>A0A7L7LBK2</accession>
<reference evidence="2 3" key="1">
    <citation type="submission" date="2020-08" db="EMBL/GenBank/DDBJ databases">
        <title>Adhaeribacter dokdonensis sp. nov., isolated from the rhizosphere of Elymus tsukushiensis, a plant native to the Dokdo Islands, Republic of Korea.</title>
        <authorList>
            <person name="Ghim S.Y."/>
        </authorList>
    </citation>
    <scope>NUCLEOTIDE SEQUENCE [LARGE SCALE GENOMIC DNA]</scope>
    <source>
        <strain evidence="2 3">KUDC8001</strain>
    </source>
</reference>
<evidence type="ECO:0000313" key="2">
    <source>
        <dbReference type="EMBL" id="QMU30143.1"/>
    </source>
</evidence>
<gene>
    <name evidence="2" type="ORF">HUW48_19855</name>
</gene>
<evidence type="ECO:0000313" key="3">
    <source>
        <dbReference type="Proteomes" id="UP000514509"/>
    </source>
</evidence>
<dbReference type="AlphaFoldDB" id="A0A7L7LBK2"/>
<name>A0A7L7LBK2_9BACT</name>
<evidence type="ECO:0000256" key="1">
    <source>
        <dbReference type="SAM" id="Phobius"/>
    </source>
</evidence>
<feature type="transmembrane region" description="Helical" evidence="1">
    <location>
        <begin position="12"/>
        <end position="29"/>
    </location>
</feature>
<dbReference type="KEGG" id="add:HUW48_19855"/>
<keyword evidence="3" id="KW-1185">Reference proteome</keyword>
<dbReference type="Proteomes" id="UP000514509">
    <property type="component" value="Chromosome"/>
</dbReference>
<keyword evidence="1" id="KW-0812">Transmembrane</keyword>
<protein>
    <submittedName>
        <fullName evidence="2">Uncharacterized protein</fullName>
    </submittedName>
</protein>
<keyword evidence="1" id="KW-1133">Transmembrane helix</keyword>
<proteinExistence type="predicted"/>